<dbReference type="PANTHER" id="PTHR11552:SF147">
    <property type="entry name" value="CHOLINE DEHYDROGENASE, MITOCHONDRIAL"/>
    <property type="match status" value="1"/>
</dbReference>
<evidence type="ECO:0000259" key="7">
    <source>
        <dbReference type="PROSITE" id="PS00623"/>
    </source>
</evidence>
<name>C4WKI5_9HYPH</name>
<feature type="binding site" evidence="5">
    <location>
        <position position="110"/>
    </location>
    <ligand>
        <name>FAD</name>
        <dbReference type="ChEBI" id="CHEBI:57692"/>
    </ligand>
</feature>
<evidence type="ECO:0000256" key="6">
    <source>
        <dbReference type="RuleBase" id="RU003968"/>
    </source>
</evidence>
<dbReference type="InterPro" id="IPR036188">
    <property type="entry name" value="FAD/NAD-bd_sf"/>
</dbReference>
<dbReference type="SUPFAM" id="SSF51905">
    <property type="entry name" value="FAD/NAD(P)-binding domain"/>
    <property type="match status" value="1"/>
</dbReference>
<dbReference type="InterPro" id="IPR012132">
    <property type="entry name" value="GMC_OxRdtase"/>
</dbReference>
<dbReference type="PROSITE" id="PS00624">
    <property type="entry name" value="GMC_OXRED_2"/>
    <property type="match status" value="1"/>
</dbReference>
<proteinExistence type="inferred from homology"/>
<reference evidence="9 10" key="1">
    <citation type="submission" date="2009-05" db="EMBL/GenBank/DDBJ databases">
        <authorList>
            <person name="Setubal J.C."/>
            <person name="Boyle S."/>
            <person name="Crasta O.R."/>
            <person name="Gillespie J.J."/>
            <person name="Kenyon R.W."/>
            <person name="Lu J."/>
            <person name="Mane S."/>
            <person name="Nagrani S."/>
            <person name="Shallom J.M."/>
            <person name="Shallom S."/>
            <person name="Shukla M."/>
            <person name="Snyder E.E."/>
            <person name="Sobral B.W."/>
            <person name="Wattam A.R."/>
            <person name="Will R."/>
            <person name="Williams K."/>
            <person name="Yoo H."/>
            <person name="Munk C."/>
            <person name="Tapia R."/>
            <person name="Green L."/>
            <person name="Rogers Y."/>
            <person name="Detter J.C."/>
            <person name="Bruce D."/>
            <person name="Brettin T.S."/>
            <person name="Tsolis R."/>
        </authorList>
    </citation>
    <scope>NUCLEOTIDE SEQUENCE [LARGE SCALE GENOMIC DNA]</scope>
    <source>
        <strain evidence="9 10">LMG 3301</strain>
    </source>
</reference>
<gene>
    <name evidence="9" type="ORF">OINT_1002396</name>
</gene>
<dbReference type="SUPFAM" id="SSF54373">
    <property type="entry name" value="FAD-linked reductases, C-terminal domain"/>
    <property type="match status" value="1"/>
</dbReference>
<dbReference type="EMBL" id="ACQA01000001">
    <property type="protein sequence ID" value="EEQ96920.1"/>
    <property type="molecule type" value="Genomic_DNA"/>
</dbReference>
<evidence type="ECO:0000256" key="3">
    <source>
        <dbReference type="ARBA" id="ARBA00022630"/>
    </source>
</evidence>
<sequence>MPVAISSLRRVRQSMPMAACRLQNCRGRAMEYDYIIVGGGPAGCVLANRLSEDASVKVLLLEAGGSDWNPLFHMPAGFAKMTKGVASWGFETVPQKHLKNRVLRYTQAKVIGGGSSINAQIYTRGNAADYDLWAGEDGCTGWDYRHVLPYFKRAEDNQRFNDDYHSYGGPLGVSMPSAPLPICDAYIRAGQELGIPYNPDFNGREQAGVGFYQLTQRDRRRSSASLAYLAPIRDRKNLTVRMNAQVANIELEKTLVTGVTLMSGETLRAGREVIVASGAIGSPKLLLQSGIGPADHLKKVGVGVKHDLPGVGENMQDHLDLFVIAECTGDHTYDGVAKLHRTLGAGLQYILLRSGPVASSLFETGGFWYADPDARSPDIQFHLGLGSGIEAGVEKLKNAGVTLNSAYLHPRSRGTVRLASSDPAAAPLIDPNYWSDPHDRKMSLEGLKIAREIMQQDALKPYVMAERLPGPKVVTDDDLFDYACANAKTDHHPVGTCKMGTDAMAVVDLDLKVRGLQGLRVCDSSIMPRVPSCNTNAPTIMIGEKCADIIRGLDPLPPVVFSWERNARRVIGR</sequence>
<dbReference type="Gene3D" id="3.50.50.60">
    <property type="entry name" value="FAD/NAD(P)-binding domain"/>
    <property type="match status" value="1"/>
</dbReference>
<dbReference type="Proteomes" id="UP000004386">
    <property type="component" value="Unassembled WGS sequence"/>
</dbReference>
<feature type="binding site" evidence="5">
    <location>
        <position position="246"/>
    </location>
    <ligand>
        <name>FAD</name>
        <dbReference type="ChEBI" id="CHEBI:57692"/>
    </ligand>
</feature>
<evidence type="ECO:0000256" key="1">
    <source>
        <dbReference type="ARBA" id="ARBA00001974"/>
    </source>
</evidence>
<comment type="cofactor">
    <cofactor evidence="1 5">
        <name>FAD</name>
        <dbReference type="ChEBI" id="CHEBI:57692"/>
    </cofactor>
</comment>
<dbReference type="PIRSF" id="PIRSF000137">
    <property type="entry name" value="Alcohol_oxidase"/>
    <property type="match status" value="1"/>
</dbReference>
<dbReference type="Pfam" id="PF05199">
    <property type="entry name" value="GMC_oxred_C"/>
    <property type="match status" value="1"/>
</dbReference>
<dbReference type="GO" id="GO:0016614">
    <property type="term" value="F:oxidoreductase activity, acting on CH-OH group of donors"/>
    <property type="evidence" value="ECO:0007669"/>
    <property type="project" value="InterPro"/>
</dbReference>
<evidence type="ECO:0000259" key="8">
    <source>
        <dbReference type="PROSITE" id="PS00624"/>
    </source>
</evidence>
<dbReference type="HOGENOM" id="CLU_002865_7_2_5"/>
<accession>C4WKI5</accession>
<dbReference type="InterPro" id="IPR000172">
    <property type="entry name" value="GMC_OxRdtase_N"/>
</dbReference>
<evidence type="ECO:0000256" key="4">
    <source>
        <dbReference type="ARBA" id="ARBA00022827"/>
    </source>
</evidence>
<comment type="similarity">
    <text evidence="2 6">Belongs to the GMC oxidoreductase family.</text>
</comment>
<evidence type="ECO:0000313" key="10">
    <source>
        <dbReference type="Proteomes" id="UP000004386"/>
    </source>
</evidence>
<keyword evidence="4 5" id="KW-0274">FAD</keyword>
<dbReference type="PROSITE" id="PS00623">
    <property type="entry name" value="GMC_OXRED_1"/>
    <property type="match status" value="1"/>
</dbReference>
<dbReference type="PANTHER" id="PTHR11552">
    <property type="entry name" value="GLUCOSE-METHANOL-CHOLINE GMC OXIDOREDUCTASE"/>
    <property type="match status" value="1"/>
</dbReference>
<dbReference type="InterPro" id="IPR007867">
    <property type="entry name" value="GMC_OxRtase_C"/>
</dbReference>
<dbReference type="AlphaFoldDB" id="C4WKI5"/>
<dbReference type="Gene3D" id="3.30.560.10">
    <property type="entry name" value="Glucose Oxidase, domain 3"/>
    <property type="match status" value="1"/>
</dbReference>
<evidence type="ECO:0000313" key="9">
    <source>
        <dbReference type="EMBL" id="EEQ96920.1"/>
    </source>
</evidence>
<organism evidence="9 10">
    <name type="scientific">Brucella intermedia LMG 3301</name>
    <dbReference type="NCBI Taxonomy" id="641118"/>
    <lineage>
        <taxon>Bacteria</taxon>
        <taxon>Pseudomonadati</taxon>
        <taxon>Pseudomonadota</taxon>
        <taxon>Alphaproteobacteria</taxon>
        <taxon>Hyphomicrobiales</taxon>
        <taxon>Brucellaceae</taxon>
        <taxon>Brucella/Ochrobactrum group</taxon>
        <taxon>Brucella</taxon>
    </lineage>
</organism>
<keyword evidence="3 6" id="KW-0285">Flavoprotein</keyword>
<feature type="domain" description="Glucose-methanol-choline oxidoreductase N-terminal" evidence="7">
    <location>
        <begin position="108"/>
        <end position="131"/>
    </location>
</feature>
<protein>
    <submittedName>
        <fullName evidence="9">Alcohol dehydrogenase [acceptor]</fullName>
    </submittedName>
</protein>
<comment type="caution">
    <text evidence="9">The sequence shown here is derived from an EMBL/GenBank/DDBJ whole genome shotgun (WGS) entry which is preliminary data.</text>
</comment>
<evidence type="ECO:0000256" key="5">
    <source>
        <dbReference type="PIRSR" id="PIRSR000137-2"/>
    </source>
</evidence>
<evidence type="ECO:0000256" key="2">
    <source>
        <dbReference type="ARBA" id="ARBA00010790"/>
    </source>
</evidence>
<dbReference type="GO" id="GO:0050660">
    <property type="term" value="F:flavin adenine dinucleotide binding"/>
    <property type="evidence" value="ECO:0007669"/>
    <property type="project" value="InterPro"/>
</dbReference>
<feature type="domain" description="Glucose-methanol-choline oxidoreductase N-terminal" evidence="8">
    <location>
        <begin position="278"/>
        <end position="292"/>
    </location>
</feature>
<dbReference type="Pfam" id="PF00732">
    <property type="entry name" value="GMC_oxred_N"/>
    <property type="match status" value="1"/>
</dbReference>